<name>A0A443IY76_9RHOB</name>
<dbReference type="SUPFAM" id="SSF48452">
    <property type="entry name" value="TPR-like"/>
    <property type="match status" value="1"/>
</dbReference>
<sequence>MLFWIVATALVGVTALLFGLAMLRRRAGRGMARQDLRVYRDQLSEVDRDVARGLLSGDEAERTRIEVSRRMLDADRRAQADAPGGAAPRGIGLAAFGAVLAVLASSVVAYLSLGAPDYPDQPLASRLAAAEDLYSSRPAQEEAERRAAEARRPAPAADPGYLELMEKLRATVAERPDDETGLALLARNEMALGNYHAGWQAQQRLIAAKGARADAEDYARLGTNMTAAAGGLVTREAEAAFATALDKDPKNGQARYYMGLMLAQNGRGDRAFDLWDALLREGPADAPWQVSIRQNIRALAWLAGEEDYQPPSAPGPSQEDMAAVQALPEAERAQMIRGMVEGLGDRLAREGGTAEDWARLIAALRVLGETDRAARIADEAHQTFAADPQALHRIDAALSTPAGTVTAPQQEATP</sequence>
<evidence type="ECO:0000256" key="3">
    <source>
        <dbReference type="SAM" id="Phobius"/>
    </source>
</evidence>
<evidence type="ECO:0000256" key="1">
    <source>
        <dbReference type="ARBA" id="ARBA00022748"/>
    </source>
</evidence>
<feature type="transmembrane region" description="Helical" evidence="3">
    <location>
        <begin position="6"/>
        <end position="23"/>
    </location>
</feature>
<dbReference type="EMBL" id="SAUW01000006">
    <property type="protein sequence ID" value="RWR13044.1"/>
    <property type="molecule type" value="Genomic_DNA"/>
</dbReference>
<dbReference type="GO" id="GO:0017004">
    <property type="term" value="P:cytochrome complex assembly"/>
    <property type="evidence" value="ECO:0007669"/>
    <property type="project" value="UniProtKB-KW"/>
</dbReference>
<protein>
    <submittedName>
        <fullName evidence="4">C-type cytochrome biogenesis protein CcmI</fullName>
    </submittedName>
</protein>
<dbReference type="RefSeq" id="WP_128269373.1">
    <property type="nucleotide sequence ID" value="NZ_SAUW01000006.1"/>
</dbReference>
<organism evidence="4 5">
    <name type="scientific">Paenirhodobacter populi</name>
    <dbReference type="NCBI Taxonomy" id="2306993"/>
    <lineage>
        <taxon>Bacteria</taxon>
        <taxon>Pseudomonadati</taxon>
        <taxon>Pseudomonadota</taxon>
        <taxon>Alphaproteobacteria</taxon>
        <taxon>Rhodobacterales</taxon>
        <taxon>Rhodobacter group</taxon>
        <taxon>Paenirhodobacter</taxon>
    </lineage>
</organism>
<comment type="caution">
    <text evidence="4">The sequence shown here is derived from an EMBL/GenBank/DDBJ whole genome shotgun (WGS) entry which is preliminary data.</text>
</comment>
<dbReference type="InterPro" id="IPR011990">
    <property type="entry name" value="TPR-like_helical_dom_sf"/>
</dbReference>
<keyword evidence="3" id="KW-0472">Membrane</keyword>
<dbReference type="Proteomes" id="UP000285710">
    <property type="component" value="Unassembled WGS sequence"/>
</dbReference>
<feature type="compositionally biased region" description="Basic and acidic residues" evidence="2">
    <location>
        <begin position="139"/>
        <end position="152"/>
    </location>
</feature>
<dbReference type="Gene3D" id="1.25.40.10">
    <property type="entry name" value="Tetratricopeptide repeat domain"/>
    <property type="match status" value="1"/>
</dbReference>
<keyword evidence="5" id="KW-1185">Reference proteome</keyword>
<keyword evidence="1" id="KW-0201">Cytochrome c-type biogenesis</keyword>
<reference evidence="4 5" key="2">
    <citation type="submission" date="2019-01" db="EMBL/GenBank/DDBJ databases">
        <authorList>
            <person name="Li Y."/>
        </authorList>
    </citation>
    <scope>NUCLEOTIDE SEQUENCE [LARGE SCALE GENOMIC DNA]</scope>
    <source>
        <strain evidence="4 5">2D-5</strain>
    </source>
</reference>
<proteinExistence type="predicted"/>
<feature type="region of interest" description="Disordered" evidence="2">
    <location>
        <begin position="135"/>
        <end position="155"/>
    </location>
</feature>
<feature type="transmembrane region" description="Helical" evidence="3">
    <location>
        <begin position="91"/>
        <end position="113"/>
    </location>
</feature>
<reference evidence="4 5" key="1">
    <citation type="submission" date="2019-01" db="EMBL/GenBank/DDBJ databases">
        <title>Sinorhodobacter populi sp. nov. isolated from the symptomatic bark tissue of Populus euramericana canker.</title>
        <authorList>
            <person name="Xu G."/>
        </authorList>
    </citation>
    <scope>NUCLEOTIDE SEQUENCE [LARGE SCALE GENOMIC DNA]</scope>
    <source>
        <strain evidence="4 5">2D-5</strain>
    </source>
</reference>
<keyword evidence="3" id="KW-1133">Transmembrane helix</keyword>
<accession>A0A443IY76</accession>
<evidence type="ECO:0000313" key="5">
    <source>
        <dbReference type="Proteomes" id="UP000285710"/>
    </source>
</evidence>
<dbReference type="InterPro" id="IPR017560">
    <property type="entry name" value="Cyt_c_biogenesis_CcmI"/>
</dbReference>
<evidence type="ECO:0000313" key="4">
    <source>
        <dbReference type="EMBL" id="RWR13044.1"/>
    </source>
</evidence>
<gene>
    <name evidence="4" type="primary">ccmI</name>
    <name evidence="4" type="ORF">D2T33_07545</name>
</gene>
<dbReference type="AlphaFoldDB" id="A0A443IY76"/>
<keyword evidence="3" id="KW-0812">Transmembrane</keyword>
<evidence type="ECO:0000256" key="2">
    <source>
        <dbReference type="SAM" id="MobiDB-lite"/>
    </source>
</evidence>
<dbReference type="NCBIfam" id="TIGR03142">
    <property type="entry name" value="cytochro_ccmI"/>
    <property type="match status" value="1"/>
</dbReference>